<dbReference type="SUPFAM" id="SSF54928">
    <property type="entry name" value="RNA-binding domain, RBD"/>
    <property type="match status" value="2"/>
</dbReference>
<dbReference type="PANTHER" id="PTHR48025:SF1">
    <property type="entry name" value="RRM DOMAIN-CONTAINING PROTEIN"/>
    <property type="match status" value="1"/>
</dbReference>
<dbReference type="GO" id="GO:0005634">
    <property type="term" value="C:nucleus"/>
    <property type="evidence" value="ECO:0007669"/>
    <property type="project" value="TreeGrafter"/>
</dbReference>
<dbReference type="Proteomes" id="UP000000689">
    <property type="component" value="Chromosome 7"/>
</dbReference>
<feature type="compositionally biased region" description="Basic and acidic residues" evidence="6">
    <location>
        <begin position="363"/>
        <end position="379"/>
    </location>
</feature>
<sequence length="388" mass="44286">MFNFGPKSASLSIRNLSYYTGEQELRNYLKDYEIVSLFIVTETVRGIKERLARPLGIAYVELSSIENAEKVIKDLNKKQFQGKTLFIKYHVPYEPRFVPRYRNEEKNQKANTENGLIKKGSEDTKLTDKKEVKETNPIVEANTDSIITHAVVPETSSKNAKQKGTKSLNGRHYRQNRRNQEKSKDTLYCSSLPKNVTDEELREFFKGYNPQEIWIYRQKTSKVCLPVHSKVTAALVTIGSEDKLIDIIKVLRERKILGKKILLYPAYISKIEEIKEIARKTREEQGIVEEVVVEDDTTVRTEDQQPIEATAENEDAGAGNVPSNKKAVARQKEEVRVTLRKDDNEVSNKQNVPVPPIITEATSVKDSDTSKLNRIKQEPASEQETLTA</sequence>
<evidence type="ECO:0000259" key="7">
    <source>
        <dbReference type="PROSITE" id="PS50102"/>
    </source>
</evidence>
<evidence type="ECO:0000256" key="5">
    <source>
        <dbReference type="PROSITE-ProRule" id="PRU00176"/>
    </source>
</evidence>
<dbReference type="Gene3D" id="3.30.70.330">
    <property type="match status" value="2"/>
</dbReference>
<dbReference type="KEGG" id="ndi:NDAI_0G02050"/>
<organism evidence="8 9">
    <name type="scientific">Naumovozyma dairenensis (strain ATCC 10597 / BCRC 20456 / CBS 421 / NBRC 0211 / NRRL Y-12639)</name>
    <name type="common">Saccharomyces dairenensis</name>
    <dbReference type="NCBI Taxonomy" id="1071378"/>
    <lineage>
        <taxon>Eukaryota</taxon>
        <taxon>Fungi</taxon>
        <taxon>Dikarya</taxon>
        <taxon>Ascomycota</taxon>
        <taxon>Saccharomycotina</taxon>
        <taxon>Saccharomycetes</taxon>
        <taxon>Saccharomycetales</taxon>
        <taxon>Saccharomycetaceae</taxon>
        <taxon>Naumovozyma</taxon>
    </lineage>
</organism>
<proteinExistence type="inferred from homology"/>
<keyword evidence="4 5" id="KW-0694">RNA-binding</keyword>
<dbReference type="HOGENOM" id="CLU_042558_0_0_1"/>
<feature type="region of interest" description="Disordered" evidence="6">
    <location>
        <begin position="149"/>
        <end position="187"/>
    </location>
</feature>
<dbReference type="CDD" id="cd12409">
    <property type="entry name" value="RRM1_RRT5"/>
    <property type="match status" value="1"/>
</dbReference>
<dbReference type="Pfam" id="PF00076">
    <property type="entry name" value="RRM_1"/>
    <property type="match status" value="2"/>
</dbReference>
<feature type="region of interest" description="Disordered" evidence="6">
    <location>
        <begin position="105"/>
        <end position="137"/>
    </location>
</feature>
<feature type="domain" description="RRM" evidence="7">
    <location>
        <begin position="9"/>
        <end position="92"/>
    </location>
</feature>
<gene>
    <name evidence="8" type="primary">NDAI0G02050</name>
    <name evidence="8" type="ordered locus">NDAI_0G02050</name>
</gene>
<reference evidence="8 9" key="1">
    <citation type="journal article" date="2011" name="Proc. Natl. Acad. Sci. U.S.A.">
        <title>Evolutionary erosion of yeast sex chromosomes by mating-type switching accidents.</title>
        <authorList>
            <person name="Gordon J.L."/>
            <person name="Armisen D."/>
            <person name="Proux-Wera E."/>
            <person name="Oheigeartaigh S.S."/>
            <person name="Byrne K.P."/>
            <person name="Wolfe K.H."/>
        </authorList>
    </citation>
    <scope>NUCLEOTIDE SEQUENCE [LARGE SCALE GENOMIC DNA]</scope>
    <source>
        <strain evidence="9">ATCC 10597 / BCRC 20456 / CBS 421 / NBRC 0211 / NRRL Y-12639</strain>
    </source>
</reference>
<evidence type="ECO:0000256" key="3">
    <source>
        <dbReference type="ARBA" id="ARBA00015811"/>
    </source>
</evidence>
<keyword evidence="9" id="KW-1185">Reference proteome</keyword>
<feature type="compositionally biased region" description="Basic residues" evidence="6">
    <location>
        <begin position="160"/>
        <end position="177"/>
    </location>
</feature>
<dbReference type="MEROPS" id="M16.A04"/>
<evidence type="ECO:0000256" key="6">
    <source>
        <dbReference type="SAM" id="MobiDB-lite"/>
    </source>
</evidence>
<dbReference type="InterPro" id="IPR012677">
    <property type="entry name" value="Nucleotide-bd_a/b_plait_sf"/>
</dbReference>
<evidence type="ECO:0000256" key="2">
    <source>
        <dbReference type="ARBA" id="ARBA00006567"/>
    </source>
</evidence>
<feature type="region of interest" description="Disordered" evidence="6">
    <location>
        <begin position="297"/>
        <end position="388"/>
    </location>
</feature>
<dbReference type="InterPro" id="IPR000504">
    <property type="entry name" value="RRM_dom"/>
</dbReference>
<dbReference type="InterPro" id="IPR034244">
    <property type="entry name" value="Rrt5_RRM1"/>
</dbReference>
<dbReference type="SMART" id="SM00360">
    <property type="entry name" value="RRM"/>
    <property type="match status" value="2"/>
</dbReference>
<dbReference type="GO" id="GO:0003729">
    <property type="term" value="F:mRNA binding"/>
    <property type="evidence" value="ECO:0007669"/>
    <property type="project" value="TreeGrafter"/>
</dbReference>
<dbReference type="EMBL" id="HE580273">
    <property type="protein sequence ID" value="CCD25980.2"/>
    <property type="molecule type" value="Genomic_DNA"/>
</dbReference>
<evidence type="ECO:0000256" key="4">
    <source>
        <dbReference type="ARBA" id="ARBA00022884"/>
    </source>
</evidence>
<dbReference type="InterPro" id="IPR050502">
    <property type="entry name" value="Euk_RNA-bind_prot"/>
</dbReference>
<evidence type="ECO:0000313" key="8">
    <source>
        <dbReference type="EMBL" id="CCD25980.2"/>
    </source>
</evidence>
<feature type="compositionally biased region" description="Basic and acidic residues" evidence="6">
    <location>
        <begin position="119"/>
        <end position="134"/>
    </location>
</feature>
<dbReference type="GeneID" id="11497376"/>
<name>G0WDW9_NAUDC</name>
<accession>G0WDW9</accession>
<dbReference type="eggNOG" id="ENOG502RZDM">
    <property type="taxonomic scope" value="Eukaryota"/>
</dbReference>
<comment type="similarity">
    <text evidence="2">Belongs to the RRT5 family.</text>
</comment>
<dbReference type="RefSeq" id="XP_003671223.2">
    <property type="nucleotide sequence ID" value="XM_003671175.2"/>
</dbReference>
<comment type="function">
    <text evidence="1">May be involved in the modulation of rDNA transcription.</text>
</comment>
<dbReference type="PANTHER" id="PTHR48025">
    <property type="entry name" value="OS02G0815200 PROTEIN"/>
    <property type="match status" value="1"/>
</dbReference>
<dbReference type="InterPro" id="IPR035979">
    <property type="entry name" value="RBD_domain_sf"/>
</dbReference>
<dbReference type="STRING" id="1071378.G0WDW9"/>
<feature type="compositionally biased region" description="Basic and acidic residues" evidence="6">
    <location>
        <begin position="330"/>
        <end position="346"/>
    </location>
</feature>
<dbReference type="PROSITE" id="PS50102">
    <property type="entry name" value="RRM"/>
    <property type="match status" value="1"/>
</dbReference>
<dbReference type="OrthoDB" id="439808at2759"/>
<protein>
    <recommendedName>
        <fullName evidence="3">Regulator of rDNA transcription protein 5</fullName>
    </recommendedName>
</protein>
<dbReference type="AlphaFoldDB" id="G0WDW9"/>
<evidence type="ECO:0000313" key="9">
    <source>
        <dbReference type="Proteomes" id="UP000000689"/>
    </source>
</evidence>
<evidence type="ECO:0000256" key="1">
    <source>
        <dbReference type="ARBA" id="ARBA00003119"/>
    </source>
</evidence>
<dbReference type="OMA" id="IWIFRTR"/>